<dbReference type="CDD" id="cd19049">
    <property type="entry name" value="LGIC_TM_anion"/>
    <property type="match status" value="1"/>
</dbReference>
<sequence>MKNHYLQTPAFDVADSPYSIPGTFPHLEATFDLKRRYGGYLLLTYIPTILIVIMAWLSFWVNMDSASARVALGLTTVLTMAAQLSGSKANIPQVHYPKAIDVWMATCMVFVFAAMVEYAFVNSLSRESPKNEKKKQHEENDNVKVLNCSHTKCVGSFVFEPQLKSPPRSGRDSAIFLDRVSQICFPIAFVVFNAGYWSVYSTNIESVYLRPNEY</sequence>
<protein>
    <recommendedName>
        <fullName evidence="2">Neurotransmitter-gated ion-channel transmembrane domain-containing protein</fullName>
    </recommendedName>
</protein>
<dbReference type="AlphaFoldDB" id="A0AAD9IS07"/>
<reference evidence="3" key="1">
    <citation type="journal article" date="2023" name="Mol. Biol. Evol.">
        <title>Third-Generation Sequencing Reveals the Adaptive Role of the Epigenome in Three Deep-Sea Polychaetes.</title>
        <authorList>
            <person name="Perez M."/>
            <person name="Aroh O."/>
            <person name="Sun Y."/>
            <person name="Lan Y."/>
            <person name="Juniper S.K."/>
            <person name="Young C.R."/>
            <person name="Angers B."/>
            <person name="Qian P.Y."/>
        </authorList>
    </citation>
    <scope>NUCLEOTIDE SEQUENCE</scope>
    <source>
        <strain evidence="3">R07B-5</strain>
    </source>
</reference>
<dbReference type="SUPFAM" id="SSF90112">
    <property type="entry name" value="Neurotransmitter-gated ion-channel transmembrane pore"/>
    <property type="match status" value="1"/>
</dbReference>
<accession>A0AAD9IS07</accession>
<dbReference type="EMBL" id="JAODUO010006597">
    <property type="protein sequence ID" value="KAK2139200.1"/>
    <property type="molecule type" value="Genomic_DNA"/>
</dbReference>
<keyword evidence="1" id="KW-1133">Transmembrane helix</keyword>
<dbReference type="InterPro" id="IPR038050">
    <property type="entry name" value="Neuro_actylchol_rec"/>
</dbReference>
<dbReference type="GO" id="GO:0005216">
    <property type="term" value="F:monoatomic ion channel activity"/>
    <property type="evidence" value="ECO:0007669"/>
    <property type="project" value="InterPro"/>
</dbReference>
<dbReference type="InterPro" id="IPR036719">
    <property type="entry name" value="Neuro-gated_channel_TM_sf"/>
</dbReference>
<dbReference type="GO" id="GO:0004888">
    <property type="term" value="F:transmembrane signaling receptor activity"/>
    <property type="evidence" value="ECO:0007669"/>
    <property type="project" value="InterPro"/>
</dbReference>
<feature type="domain" description="Neurotransmitter-gated ion-channel transmembrane" evidence="2">
    <location>
        <begin position="44"/>
        <end position="144"/>
    </location>
</feature>
<dbReference type="Gene3D" id="1.20.58.390">
    <property type="entry name" value="Neurotransmitter-gated ion-channel transmembrane domain"/>
    <property type="match status" value="1"/>
</dbReference>
<organism evidence="3 4">
    <name type="scientific">Ridgeia piscesae</name>
    <name type="common">Tubeworm</name>
    <dbReference type="NCBI Taxonomy" id="27915"/>
    <lineage>
        <taxon>Eukaryota</taxon>
        <taxon>Metazoa</taxon>
        <taxon>Spiralia</taxon>
        <taxon>Lophotrochozoa</taxon>
        <taxon>Annelida</taxon>
        <taxon>Polychaeta</taxon>
        <taxon>Sedentaria</taxon>
        <taxon>Canalipalpata</taxon>
        <taxon>Sabellida</taxon>
        <taxon>Siboglinidae</taxon>
        <taxon>Ridgeia</taxon>
    </lineage>
</organism>
<keyword evidence="1" id="KW-0812">Transmembrane</keyword>
<comment type="caution">
    <text evidence="3">The sequence shown here is derived from an EMBL/GenBank/DDBJ whole genome shotgun (WGS) entry which is preliminary data.</text>
</comment>
<dbReference type="PRINTS" id="PR00253">
    <property type="entry name" value="GABAARECEPTR"/>
</dbReference>
<evidence type="ECO:0000256" key="1">
    <source>
        <dbReference type="SAM" id="Phobius"/>
    </source>
</evidence>
<proteinExistence type="predicted"/>
<keyword evidence="4" id="KW-1185">Reference proteome</keyword>
<evidence type="ECO:0000259" key="2">
    <source>
        <dbReference type="Pfam" id="PF02932"/>
    </source>
</evidence>
<dbReference type="Proteomes" id="UP001209878">
    <property type="component" value="Unassembled WGS sequence"/>
</dbReference>
<keyword evidence="1" id="KW-0472">Membrane</keyword>
<feature type="transmembrane region" description="Helical" evidence="1">
    <location>
        <begin position="102"/>
        <end position="121"/>
    </location>
</feature>
<dbReference type="Pfam" id="PF02932">
    <property type="entry name" value="Neur_chan_memb"/>
    <property type="match status" value="1"/>
</dbReference>
<feature type="transmembrane region" description="Helical" evidence="1">
    <location>
        <begin position="40"/>
        <end position="61"/>
    </location>
</feature>
<evidence type="ECO:0000313" key="3">
    <source>
        <dbReference type="EMBL" id="KAK2139200.1"/>
    </source>
</evidence>
<dbReference type="InterPro" id="IPR006028">
    <property type="entry name" value="GABAA/Glycine_rcpt"/>
</dbReference>
<dbReference type="GO" id="GO:0016020">
    <property type="term" value="C:membrane"/>
    <property type="evidence" value="ECO:0007669"/>
    <property type="project" value="InterPro"/>
</dbReference>
<dbReference type="InterPro" id="IPR006201">
    <property type="entry name" value="Neur_channel"/>
</dbReference>
<dbReference type="PANTHER" id="PTHR18945">
    <property type="entry name" value="NEUROTRANSMITTER GATED ION CHANNEL"/>
    <property type="match status" value="1"/>
</dbReference>
<dbReference type="InterPro" id="IPR006029">
    <property type="entry name" value="Neurotrans-gated_channel_TM"/>
</dbReference>
<evidence type="ECO:0000313" key="4">
    <source>
        <dbReference type="Proteomes" id="UP001209878"/>
    </source>
</evidence>
<name>A0AAD9IS07_RIDPI</name>
<gene>
    <name evidence="3" type="ORF">NP493_6608g00001</name>
</gene>